<dbReference type="RefSeq" id="WP_141443618.1">
    <property type="nucleotide sequence ID" value="NZ_CP038231.1"/>
</dbReference>
<keyword evidence="7 8" id="KW-0472">Membrane</keyword>
<evidence type="ECO:0000256" key="3">
    <source>
        <dbReference type="ARBA" id="ARBA00022448"/>
    </source>
</evidence>
<comment type="subcellular location">
    <subcellularLocation>
        <location evidence="1">Cell membrane</location>
        <topology evidence="1">Multi-pass membrane protein</topology>
    </subcellularLocation>
</comment>
<feature type="transmembrane region" description="Helical" evidence="8">
    <location>
        <begin position="396"/>
        <end position="415"/>
    </location>
</feature>
<feature type="transmembrane region" description="Helical" evidence="8">
    <location>
        <begin position="51"/>
        <end position="69"/>
    </location>
</feature>
<feature type="domain" description="YidE/YbjL duplication" evidence="9">
    <location>
        <begin position="27"/>
        <end position="189"/>
    </location>
</feature>
<evidence type="ECO:0000256" key="8">
    <source>
        <dbReference type="SAM" id="Phobius"/>
    </source>
</evidence>
<dbReference type="PANTHER" id="PTHR30445:SF9">
    <property type="match status" value="1"/>
</dbReference>
<evidence type="ECO:0000259" key="9">
    <source>
        <dbReference type="Pfam" id="PF06826"/>
    </source>
</evidence>
<keyword evidence="5 8" id="KW-0812">Transmembrane</keyword>
<feature type="transmembrane region" description="Helical" evidence="8">
    <location>
        <begin position="453"/>
        <end position="474"/>
    </location>
</feature>
<protein>
    <submittedName>
        <fullName evidence="10">Aspartate-alanine antiporter</fullName>
    </submittedName>
</protein>
<organism evidence="10 11">
    <name type="scientific">Formicincola oecophyllae</name>
    <dbReference type="NCBI Taxonomy" id="2558361"/>
    <lineage>
        <taxon>Bacteria</taxon>
        <taxon>Pseudomonadati</taxon>
        <taxon>Pseudomonadota</taxon>
        <taxon>Alphaproteobacteria</taxon>
        <taxon>Acetobacterales</taxon>
        <taxon>Acetobacteraceae</taxon>
        <taxon>Formicincola</taxon>
    </lineage>
</organism>
<dbReference type="EMBL" id="CP038231">
    <property type="protein sequence ID" value="QDH13911.1"/>
    <property type="molecule type" value="Genomic_DNA"/>
</dbReference>
<evidence type="ECO:0000256" key="7">
    <source>
        <dbReference type="ARBA" id="ARBA00023136"/>
    </source>
</evidence>
<dbReference type="GO" id="GO:0005886">
    <property type="term" value="C:plasma membrane"/>
    <property type="evidence" value="ECO:0007669"/>
    <property type="project" value="UniProtKB-SubCell"/>
</dbReference>
<dbReference type="KEGG" id="swf:E3E12_06625"/>
<comment type="similarity">
    <text evidence="2">Belongs to the AAE transporter (TC 2.A.81) family.</text>
</comment>
<feature type="transmembrane region" description="Helical" evidence="8">
    <location>
        <begin position="486"/>
        <end position="508"/>
    </location>
</feature>
<sequence>MTATALHLLQHGWVQGGCFLRQFPLVALFLAMGLGALVGRVRVGGFRPGDVAGALLVAVLLSQCGVTVAPQVGMVLFALFIYAIGFGSGPEFFGSLGRSSLREVSIAVVLALTSLLCVLACAWWWGFDPGTAAGIASGALTQSDIIGTADTAIERLGLPPAQVALWQANVAVGFAVTYIFGLVGTLFLICQVMPRLAGRSIREAALEAGRAGAPGQPAPLHTSNPNGALPELLSRVYRVAQPGLTVGSVEAMGVSVPRARLEGHIVTPAPDAPLLEGDLVMLLGPRGHVASAGRRIGPEAADAFCMDTVLMRGRVRLGKDAGLFGHSHAALLADIAPVTGLRVHLQGVSRNGKALAPNAHKARTGDIITLYGLPGDVRRAAQQLGVLLAAGQKSALAYHGAGLALGLALGTLTLHVGPVPLTLGTGGGCLVAGLGMGWWHGRHPHVGNLPAPAASLMVDLGLPGFVAVTGLNAGRQMVGALLAHGASMFAAGLVVTVVPVTVATLFALKVLKYRNSALLAGALAGARSSNPTFGEALTQAGNMVPARSFVVTYAMANVLLTLLGPLIVGLLR</sequence>
<dbReference type="InterPro" id="IPR006512">
    <property type="entry name" value="YidE_YbjL"/>
</dbReference>
<evidence type="ECO:0000256" key="6">
    <source>
        <dbReference type="ARBA" id="ARBA00022989"/>
    </source>
</evidence>
<name>A0A4Y6UBY8_9PROT</name>
<evidence type="ECO:0000313" key="10">
    <source>
        <dbReference type="EMBL" id="QDH13911.1"/>
    </source>
</evidence>
<keyword evidence="11" id="KW-1185">Reference proteome</keyword>
<keyword evidence="6 8" id="KW-1133">Transmembrane helix</keyword>
<evidence type="ECO:0000256" key="5">
    <source>
        <dbReference type="ARBA" id="ARBA00022692"/>
    </source>
</evidence>
<proteinExistence type="inferred from homology"/>
<dbReference type="Proteomes" id="UP000318709">
    <property type="component" value="Chromosome"/>
</dbReference>
<feature type="transmembrane region" description="Helical" evidence="8">
    <location>
        <begin position="75"/>
        <end position="94"/>
    </location>
</feature>
<feature type="transmembrane region" description="Helical" evidence="8">
    <location>
        <begin position="164"/>
        <end position="189"/>
    </location>
</feature>
<feature type="transmembrane region" description="Helical" evidence="8">
    <location>
        <begin position="550"/>
        <end position="571"/>
    </location>
</feature>
<gene>
    <name evidence="10" type="ORF">E3E12_06625</name>
</gene>
<feature type="domain" description="YidE/YbjL duplication" evidence="9">
    <location>
        <begin position="401"/>
        <end position="568"/>
    </location>
</feature>
<evidence type="ECO:0000256" key="1">
    <source>
        <dbReference type="ARBA" id="ARBA00004651"/>
    </source>
</evidence>
<reference evidence="10 11" key="1">
    <citation type="submission" date="2019-03" db="EMBL/GenBank/DDBJ databases">
        <title>The complete genome sequence of Swingsia_sp. F3b2 LMG30590(T).</title>
        <authorList>
            <person name="Chua K.-O."/>
            <person name="Chan K.-G."/>
            <person name="See-Too W.-S."/>
        </authorList>
    </citation>
    <scope>NUCLEOTIDE SEQUENCE [LARGE SCALE GENOMIC DNA]</scope>
    <source>
        <strain evidence="10 11">F3b2</strain>
    </source>
</reference>
<dbReference type="InterPro" id="IPR050144">
    <property type="entry name" value="AAE_transporter"/>
</dbReference>
<dbReference type="OrthoDB" id="5166626at2"/>
<evidence type="ECO:0000313" key="11">
    <source>
        <dbReference type="Proteomes" id="UP000318709"/>
    </source>
</evidence>
<keyword evidence="4" id="KW-1003">Cell membrane</keyword>
<dbReference type="AlphaFoldDB" id="A0A4Y6UBY8"/>
<keyword evidence="3" id="KW-0813">Transport</keyword>
<evidence type="ECO:0000256" key="2">
    <source>
        <dbReference type="ARBA" id="ARBA00009854"/>
    </source>
</evidence>
<feature type="transmembrane region" description="Helical" evidence="8">
    <location>
        <begin position="106"/>
        <end position="125"/>
    </location>
</feature>
<accession>A0A4Y6UBY8</accession>
<dbReference type="Pfam" id="PF06826">
    <property type="entry name" value="Asp-Al_Ex"/>
    <property type="match status" value="2"/>
</dbReference>
<dbReference type="PANTHER" id="PTHR30445">
    <property type="entry name" value="K(+)_H(+) ANTIPORTER SUBUNIT KHTT"/>
    <property type="match status" value="1"/>
</dbReference>
<feature type="transmembrane region" description="Helical" evidence="8">
    <location>
        <begin position="20"/>
        <end position="39"/>
    </location>
</feature>
<evidence type="ECO:0000256" key="4">
    <source>
        <dbReference type="ARBA" id="ARBA00022475"/>
    </source>
</evidence>